<dbReference type="Pfam" id="PF02626">
    <property type="entry name" value="CT_A_B"/>
    <property type="match status" value="1"/>
</dbReference>
<dbReference type="Proteomes" id="UP000262379">
    <property type="component" value="Unassembled WGS sequence"/>
</dbReference>
<feature type="domain" description="Carboxyltransferase" evidence="4">
    <location>
        <begin position="1"/>
        <end position="191"/>
    </location>
</feature>
<dbReference type="Gene3D" id="2.40.100.10">
    <property type="entry name" value="Cyclophilin-like"/>
    <property type="match status" value="2"/>
</dbReference>
<evidence type="ECO:0000259" key="5">
    <source>
        <dbReference type="SMART" id="SM00797"/>
    </source>
</evidence>
<keyword evidence="6" id="KW-0456">Lyase</keyword>
<keyword evidence="7" id="KW-1185">Reference proteome</keyword>
<sequence length="520" mass="55333">MRFLPVRAGSTLIELDSLNEALALAAALSVNPIEGILEIVPAARTVLVVFDPEQISEEKIAAQIAGLNLSIAAAPSGPLVEIPVRYDGEDLADVASMVGISEAEVVRRHTDSQYTVAFTGFAPGFAYLVGGDPSLNVPRRKTPRVQIKAGDVALAGEFSGIYPKDSPGGWQLIGSTPLVMFDPEREPAALLEPGFRVQFRDVTNEQFEVQPLEYKKRARQSRSAAVSIEITYSMFPVLIQDEGRPGKSSQGVSESGAADKASYRIANRLVGNEPGVAALEITLGQVQLKAAGKMFLALSGAPASMTVRKPDGRTKVAGRFEVLALDSGDILTIGVPPRGLRSYLAVRGGFDVPRFLGSSSRDLLAKIGPSALVAGSIVDVLEAPKSAIVSTGEMEPFPMPSVGETIAIDITLGPRDDWFTDDSVARFLAQPWEVSPQSSRIGLRLTGSALGRVDQRELPSEATVHGAIQVPPNGLPVLFLNDHPVTGGYPVIANVARHHLDLAGQLPPGVHLRFNRQSLP</sequence>
<dbReference type="GO" id="GO:0005524">
    <property type="term" value="F:ATP binding"/>
    <property type="evidence" value="ECO:0007669"/>
    <property type="project" value="UniProtKB-KW"/>
</dbReference>
<dbReference type="SMART" id="SM00797">
    <property type="entry name" value="AHS2"/>
    <property type="match status" value="1"/>
</dbReference>
<reference evidence="7" key="1">
    <citation type="submission" date="2018-08" db="EMBL/GenBank/DDBJ databases">
        <authorList>
            <person name="Im W.T."/>
        </authorList>
    </citation>
    <scope>NUCLEOTIDE SEQUENCE [LARGE SCALE GENOMIC DNA]</scope>
    <source>
        <strain evidence="7">LA-28</strain>
    </source>
</reference>
<keyword evidence="1" id="KW-0547">Nucleotide-binding</keyword>
<dbReference type="PANTHER" id="PTHR43309:SF3">
    <property type="entry name" value="5-OXOPROLINASE SUBUNIT C"/>
    <property type="match status" value="1"/>
</dbReference>
<evidence type="ECO:0000313" key="7">
    <source>
        <dbReference type="Proteomes" id="UP000262379"/>
    </source>
</evidence>
<feature type="domain" description="Carboxyltransferase" evidence="5">
    <location>
        <begin position="249"/>
        <end position="519"/>
    </location>
</feature>
<evidence type="ECO:0000256" key="3">
    <source>
        <dbReference type="ARBA" id="ARBA00022840"/>
    </source>
</evidence>
<dbReference type="Pfam" id="PF02682">
    <property type="entry name" value="CT_C_D"/>
    <property type="match status" value="1"/>
</dbReference>
<evidence type="ECO:0000259" key="4">
    <source>
        <dbReference type="SMART" id="SM00796"/>
    </source>
</evidence>
<comment type="caution">
    <text evidence="6">The sequence shown here is derived from an EMBL/GenBank/DDBJ whole genome shotgun (WGS) entry which is preliminary data.</text>
</comment>
<dbReference type="RefSeq" id="WP_116623080.1">
    <property type="nucleotide sequence ID" value="NZ_QURN01000004.1"/>
</dbReference>
<dbReference type="InterPro" id="IPR003833">
    <property type="entry name" value="CT_C_D"/>
</dbReference>
<dbReference type="GO" id="GO:0016787">
    <property type="term" value="F:hydrolase activity"/>
    <property type="evidence" value="ECO:0007669"/>
    <property type="project" value="UniProtKB-KW"/>
</dbReference>
<dbReference type="InterPro" id="IPR029000">
    <property type="entry name" value="Cyclophilin-like_dom_sf"/>
</dbReference>
<dbReference type="InterPro" id="IPR003778">
    <property type="entry name" value="CT_A_B"/>
</dbReference>
<gene>
    <name evidence="6" type="ORF">DY251_06695</name>
</gene>
<organism evidence="6 7">
    <name type="scientific">Mesorhizobium denitrificans</name>
    <dbReference type="NCBI Taxonomy" id="2294114"/>
    <lineage>
        <taxon>Bacteria</taxon>
        <taxon>Pseudomonadati</taxon>
        <taxon>Pseudomonadota</taxon>
        <taxon>Alphaproteobacteria</taxon>
        <taxon>Hyphomicrobiales</taxon>
        <taxon>Phyllobacteriaceae</taxon>
        <taxon>Mesorhizobium</taxon>
    </lineage>
</organism>
<dbReference type="Gene3D" id="3.30.1360.40">
    <property type="match status" value="1"/>
</dbReference>
<dbReference type="GO" id="GO:0016829">
    <property type="term" value="F:lyase activity"/>
    <property type="evidence" value="ECO:0007669"/>
    <property type="project" value="UniProtKB-KW"/>
</dbReference>
<dbReference type="NCBIfam" id="TIGR00724">
    <property type="entry name" value="urea_amlyse_rel"/>
    <property type="match status" value="1"/>
</dbReference>
<dbReference type="InterPro" id="IPR052708">
    <property type="entry name" value="PxpC"/>
</dbReference>
<protein>
    <submittedName>
        <fullName evidence="6">5-oxoprolinase/urea amidolyase family protein</fullName>
    </submittedName>
</protein>
<dbReference type="EMBL" id="QURN01000004">
    <property type="protein sequence ID" value="RFC68646.1"/>
    <property type="molecule type" value="Genomic_DNA"/>
</dbReference>
<accession>A0A371XHF2</accession>
<evidence type="ECO:0000256" key="1">
    <source>
        <dbReference type="ARBA" id="ARBA00022741"/>
    </source>
</evidence>
<evidence type="ECO:0000256" key="2">
    <source>
        <dbReference type="ARBA" id="ARBA00022801"/>
    </source>
</evidence>
<keyword evidence="2" id="KW-0378">Hydrolase</keyword>
<dbReference type="AlphaFoldDB" id="A0A371XHF2"/>
<keyword evidence="3" id="KW-0067">ATP-binding</keyword>
<dbReference type="SUPFAM" id="SSF160467">
    <property type="entry name" value="PH0987 N-terminal domain-like"/>
    <property type="match status" value="1"/>
</dbReference>
<dbReference type="PANTHER" id="PTHR43309">
    <property type="entry name" value="5-OXOPROLINASE SUBUNIT C"/>
    <property type="match status" value="1"/>
</dbReference>
<dbReference type="SMART" id="SM00796">
    <property type="entry name" value="AHS1"/>
    <property type="match status" value="1"/>
</dbReference>
<proteinExistence type="predicted"/>
<evidence type="ECO:0000313" key="6">
    <source>
        <dbReference type="EMBL" id="RFC68646.1"/>
    </source>
</evidence>
<dbReference type="SUPFAM" id="SSF50891">
    <property type="entry name" value="Cyclophilin-like"/>
    <property type="match status" value="2"/>
</dbReference>
<name>A0A371XHF2_9HYPH</name>